<dbReference type="AlphaFoldDB" id="A0A6N6MLJ5"/>
<dbReference type="EMBL" id="VZZJ01000019">
    <property type="protein sequence ID" value="KAB1071516.1"/>
    <property type="molecule type" value="Genomic_DNA"/>
</dbReference>
<evidence type="ECO:0000313" key="1">
    <source>
        <dbReference type="EMBL" id="KAB1071516.1"/>
    </source>
</evidence>
<evidence type="ECO:0000313" key="2">
    <source>
        <dbReference type="Proteomes" id="UP000441523"/>
    </source>
</evidence>
<organism evidence="1 2">
    <name type="scientific">Methylobacterium planeticum</name>
    <dbReference type="NCBI Taxonomy" id="2615211"/>
    <lineage>
        <taxon>Bacteria</taxon>
        <taxon>Pseudomonadati</taxon>
        <taxon>Pseudomonadota</taxon>
        <taxon>Alphaproteobacteria</taxon>
        <taxon>Hyphomicrobiales</taxon>
        <taxon>Methylobacteriaceae</taxon>
        <taxon>Methylobacterium</taxon>
    </lineage>
</organism>
<dbReference type="Proteomes" id="UP000441523">
    <property type="component" value="Unassembled WGS sequence"/>
</dbReference>
<accession>A0A6N6MLJ5</accession>
<keyword evidence="2" id="KW-1185">Reference proteome</keyword>
<comment type="caution">
    <text evidence="1">The sequence shown here is derived from an EMBL/GenBank/DDBJ whole genome shotgun (WGS) entry which is preliminary data.</text>
</comment>
<protein>
    <submittedName>
        <fullName evidence="1">Uncharacterized protein</fullName>
    </submittedName>
</protein>
<name>A0A6N6MLJ5_9HYPH</name>
<gene>
    <name evidence="1" type="ORF">F6X51_19590</name>
</gene>
<proteinExistence type="predicted"/>
<sequence>MPDLSRSQFCDLTRLAPDALKSLSRREQLPFSIDQKASGRGYTFFETFLTIVSQEFYEGHGVNVTRAAEIAAALPEALAPKWSRIVETARDKADGTGQKIEEIMCGRYSPAGLHQPRPIVGTDIEIDQELAASELPAIRSIRSSASRSLALLITRSHRLGIEIPEEFWSTPFSFRQRPNSIERSMENMKKLIENGEHLKDEGE</sequence>
<dbReference type="RefSeq" id="WP_150965355.1">
    <property type="nucleotide sequence ID" value="NZ_VZZJ01000019.1"/>
</dbReference>
<reference evidence="1 2" key="1">
    <citation type="submission" date="2019-09" db="EMBL/GenBank/DDBJ databases">
        <title>YIM 132548 draft genome.</title>
        <authorList>
            <person name="Jiang L."/>
        </authorList>
    </citation>
    <scope>NUCLEOTIDE SEQUENCE [LARGE SCALE GENOMIC DNA]</scope>
    <source>
        <strain evidence="1 2">YIM 132548</strain>
    </source>
</reference>